<accession>A0A6J3LRD3</accession>
<reference evidence="3" key="3">
    <citation type="submission" date="2025-08" db="UniProtKB">
        <authorList>
            <consortium name="RefSeq"/>
        </authorList>
    </citation>
    <scope>IDENTIFICATION</scope>
    <source>
        <strain evidence="3">CBS 342.82</strain>
    </source>
</reference>
<dbReference type="GeneID" id="54359805"/>
<organism evidence="3">
    <name type="scientific">Dissoconium aciculare CBS 342.82</name>
    <dbReference type="NCBI Taxonomy" id="1314786"/>
    <lineage>
        <taxon>Eukaryota</taxon>
        <taxon>Fungi</taxon>
        <taxon>Dikarya</taxon>
        <taxon>Ascomycota</taxon>
        <taxon>Pezizomycotina</taxon>
        <taxon>Dothideomycetes</taxon>
        <taxon>Dothideomycetidae</taxon>
        <taxon>Mycosphaerellales</taxon>
        <taxon>Dissoconiaceae</taxon>
        <taxon>Dissoconium</taxon>
    </lineage>
</organism>
<evidence type="ECO:0000313" key="2">
    <source>
        <dbReference type="Proteomes" id="UP000504637"/>
    </source>
</evidence>
<dbReference type="RefSeq" id="XP_033455431.1">
    <property type="nucleotide sequence ID" value="XM_033602005.1"/>
</dbReference>
<reference evidence="3" key="1">
    <citation type="submission" date="2020-01" db="EMBL/GenBank/DDBJ databases">
        <authorList>
            <consortium name="DOE Joint Genome Institute"/>
            <person name="Haridas S."/>
            <person name="Albert R."/>
            <person name="Binder M."/>
            <person name="Bloem J."/>
            <person name="Labutti K."/>
            <person name="Salamov A."/>
            <person name="Andreopoulos B."/>
            <person name="Baker S.E."/>
            <person name="Barry K."/>
            <person name="Bills G."/>
            <person name="Bluhm B.H."/>
            <person name="Cannon C."/>
            <person name="Castanera R."/>
            <person name="Culley D.E."/>
            <person name="Daum C."/>
            <person name="Ezra D."/>
            <person name="Gonzalez J.B."/>
            <person name="Henrissat B."/>
            <person name="Kuo A."/>
            <person name="Liang C."/>
            <person name="Lipzen A."/>
            <person name="Lutzoni F."/>
            <person name="Magnuson J."/>
            <person name="Mondo S."/>
            <person name="Nolan M."/>
            <person name="Ohm R."/>
            <person name="Pangilinan J."/>
            <person name="Park H.-J."/>
            <person name="Ramirez L."/>
            <person name="Alfaro M."/>
            <person name="Sun H."/>
            <person name="Tritt A."/>
            <person name="Yoshinaga Y."/>
            <person name="Zwiers L.-H."/>
            <person name="Turgeon B.G."/>
            <person name="Goodwin S.B."/>
            <person name="Spatafora J.W."/>
            <person name="Crous P.W."/>
            <person name="Grigoriev I.V."/>
        </authorList>
    </citation>
    <scope>NUCLEOTIDE SEQUENCE</scope>
    <source>
        <strain evidence="3">CBS 342.82</strain>
    </source>
</reference>
<dbReference type="InterPro" id="IPR010730">
    <property type="entry name" value="HET"/>
</dbReference>
<feature type="domain" description="Heterokaryon incompatibility" evidence="1">
    <location>
        <begin position="103"/>
        <end position="249"/>
    </location>
</feature>
<name>A0A6J3LRD3_9PEZI</name>
<evidence type="ECO:0000313" key="3">
    <source>
        <dbReference type="RefSeq" id="XP_033455431.1"/>
    </source>
</evidence>
<dbReference type="Pfam" id="PF26639">
    <property type="entry name" value="Het-6_barrel"/>
    <property type="match status" value="1"/>
</dbReference>
<protein>
    <submittedName>
        <fullName evidence="3">HET-domain-containing protein</fullName>
    </submittedName>
</protein>
<keyword evidence="2" id="KW-1185">Reference proteome</keyword>
<dbReference type="OrthoDB" id="2288928at2759"/>
<sequence>MGLSPRISAQIHEYLADISARRSLSISSEESTLLYRPTLPNEIRVFELSPGVGSDPLQGRLRHIDIGFKRNMNQAPLDQTSKRGYTTHIPINFSVETSERVPYTALSYYWGDAGPAHEVLVEGHPVKITSTVDQMLRHLRQVHRPITLWLDQLCIDQESNADKSIQVRLMGSIYSKAENTIIWLGERSDQGAFLGLQVLSQSLFAAKDFLLDEDLERLQRESFGEGVTFDMVEELFERPWVRRTWVVQEAVLSRDPYFMAGQEIVAWGDFAGYCVSLKEMDLFRRYDGNGQIGAISGAEILADMFSMRQTLETSKTDGLHFLSWLTNTRHASVTNPLDKIYGLLGVCPIAIHPDYTKSKEILYHETLTMLIRKDFKQDPRDAHRLIRSLLSCVDHETDARVVPSWVADWSKPRRTFALAPNLSIHPFFRAGTQVRWDEIALSADGRVITTSARFLGVVCQVSASLHPAELHYEDPQGRNSSLQTCVNFINTVLMTSAHGLQFENFCATIVAGKVASIVSPAPYPPEFIEIISLLCDATTGRSPSMPNQIYTKRQKSGHFTANNLARRQPGRTFQHLRRAYRNAVQGRRLCWIQTGHLGLVPQHTMVGDLVAVLPGCSVPFVFRKEGPDRYSLVGECYVHDVMDGKFMETATGPLEEIAIV</sequence>
<reference evidence="3" key="2">
    <citation type="submission" date="2020-04" db="EMBL/GenBank/DDBJ databases">
        <authorList>
            <consortium name="NCBI Genome Project"/>
        </authorList>
    </citation>
    <scope>NUCLEOTIDE SEQUENCE</scope>
    <source>
        <strain evidence="3">CBS 342.82</strain>
    </source>
</reference>
<evidence type="ECO:0000259" key="1">
    <source>
        <dbReference type="Pfam" id="PF06985"/>
    </source>
</evidence>
<dbReference type="PANTHER" id="PTHR24148:SF73">
    <property type="entry name" value="HET DOMAIN PROTEIN (AFU_ORTHOLOGUE AFUA_8G01020)"/>
    <property type="match status" value="1"/>
</dbReference>
<dbReference type="Pfam" id="PF06985">
    <property type="entry name" value="HET"/>
    <property type="match status" value="1"/>
</dbReference>
<gene>
    <name evidence="3" type="ORF">K489DRAFT_327623</name>
</gene>
<dbReference type="AlphaFoldDB" id="A0A6J3LRD3"/>
<dbReference type="Proteomes" id="UP000504637">
    <property type="component" value="Unplaced"/>
</dbReference>
<dbReference type="InterPro" id="IPR052895">
    <property type="entry name" value="HetReg/Transcr_Mod"/>
</dbReference>
<dbReference type="PANTHER" id="PTHR24148">
    <property type="entry name" value="ANKYRIN REPEAT DOMAIN-CONTAINING PROTEIN 39 HOMOLOG-RELATED"/>
    <property type="match status" value="1"/>
</dbReference>
<proteinExistence type="predicted"/>